<keyword evidence="4 11" id="KW-0808">Transferase</keyword>
<dbReference type="PANTHER" id="PTHR42933:SF3">
    <property type="entry name" value="TYPE I RESTRICTION ENZYME MJAVIII METHYLASE SUBUNIT"/>
    <property type="match status" value="1"/>
</dbReference>
<gene>
    <name evidence="11" type="ordered locus">FRAAL4992</name>
</gene>
<dbReference type="EMBL" id="CT573213">
    <property type="protein sequence ID" value="CAJ63633.1"/>
    <property type="molecule type" value="Genomic_DNA"/>
</dbReference>
<comment type="catalytic activity">
    <reaction evidence="7">
        <text>a 2'-deoxyadenosine in DNA + S-adenosyl-L-methionine = an N(6)-methyl-2'-deoxyadenosine in DNA + S-adenosyl-L-homocysteine + H(+)</text>
        <dbReference type="Rhea" id="RHEA:15197"/>
        <dbReference type="Rhea" id="RHEA-COMP:12418"/>
        <dbReference type="Rhea" id="RHEA-COMP:12419"/>
        <dbReference type="ChEBI" id="CHEBI:15378"/>
        <dbReference type="ChEBI" id="CHEBI:57856"/>
        <dbReference type="ChEBI" id="CHEBI:59789"/>
        <dbReference type="ChEBI" id="CHEBI:90615"/>
        <dbReference type="ChEBI" id="CHEBI:90616"/>
        <dbReference type="EC" id="2.1.1.72"/>
    </reaction>
</comment>
<feature type="region of interest" description="Disordered" evidence="8">
    <location>
        <begin position="675"/>
        <end position="698"/>
    </location>
</feature>
<dbReference type="KEGG" id="fal:FRAAL4992"/>
<evidence type="ECO:0000256" key="1">
    <source>
        <dbReference type="ARBA" id="ARBA00006594"/>
    </source>
</evidence>
<dbReference type="PANTHER" id="PTHR42933">
    <property type="entry name" value="SLR6095 PROTEIN"/>
    <property type="match status" value="1"/>
</dbReference>
<keyword evidence="5" id="KW-0949">S-adenosyl-L-methionine</keyword>
<dbReference type="REBASE" id="13298">
    <property type="entry name" value="M.FalAORF4992P"/>
</dbReference>
<dbReference type="HOGENOM" id="CLU_013049_4_0_11"/>
<dbReference type="Gene3D" id="1.20.1260.30">
    <property type="match status" value="1"/>
</dbReference>
<feature type="domain" description="N6 adenine-specific DNA methyltransferase N-terminal" evidence="10">
    <location>
        <begin position="11"/>
        <end position="151"/>
    </location>
</feature>
<organism evidence="11 12">
    <name type="scientific">Frankia alni (strain DSM 45986 / CECT 9034 / ACN14a)</name>
    <dbReference type="NCBI Taxonomy" id="326424"/>
    <lineage>
        <taxon>Bacteria</taxon>
        <taxon>Bacillati</taxon>
        <taxon>Actinomycetota</taxon>
        <taxon>Actinomycetes</taxon>
        <taxon>Frankiales</taxon>
        <taxon>Frankiaceae</taxon>
        <taxon>Frankia</taxon>
    </lineage>
</organism>
<comment type="similarity">
    <text evidence="1">Belongs to the N(4)/N(6)-methyltransferase family.</text>
</comment>
<keyword evidence="12" id="KW-1185">Reference proteome</keyword>
<dbReference type="Pfam" id="PF12161">
    <property type="entry name" value="HsdM_N"/>
    <property type="match status" value="1"/>
</dbReference>
<dbReference type="Proteomes" id="UP000000657">
    <property type="component" value="Chromosome"/>
</dbReference>
<dbReference type="Pfam" id="PF02384">
    <property type="entry name" value="N6_Mtase"/>
    <property type="match status" value="1"/>
</dbReference>
<dbReference type="PRINTS" id="PR00507">
    <property type="entry name" value="N12N6MTFRASE"/>
</dbReference>
<dbReference type="RefSeq" id="WP_011606105.1">
    <property type="nucleotide sequence ID" value="NC_008278.1"/>
</dbReference>
<proteinExistence type="inferred from homology"/>
<feature type="domain" description="DNA methylase adenine-specific" evidence="9">
    <location>
        <begin position="165"/>
        <end position="470"/>
    </location>
</feature>
<dbReference type="InterPro" id="IPR003356">
    <property type="entry name" value="DNA_methylase_A-5"/>
</dbReference>
<keyword evidence="3 11" id="KW-0489">Methyltransferase</keyword>
<evidence type="ECO:0000259" key="10">
    <source>
        <dbReference type="Pfam" id="PF12161"/>
    </source>
</evidence>
<dbReference type="eggNOG" id="COG0286">
    <property type="taxonomic scope" value="Bacteria"/>
</dbReference>
<accession>Q0RFV7</accession>
<evidence type="ECO:0000256" key="2">
    <source>
        <dbReference type="ARBA" id="ARBA00011900"/>
    </source>
</evidence>
<evidence type="ECO:0000256" key="5">
    <source>
        <dbReference type="ARBA" id="ARBA00022691"/>
    </source>
</evidence>
<dbReference type="STRING" id="326424.FRAAL4992"/>
<dbReference type="GO" id="GO:0009307">
    <property type="term" value="P:DNA restriction-modification system"/>
    <property type="evidence" value="ECO:0007669"/>
    <property type="project" value="UniProtKB-KW"/>
</dbReference>
<evidence type="ECO:0000313" key="11">
    <source>
        <dbReference type="EMBL" id="CAJ63633.1"/>
    </source>
</evidence>
<dbReference type="OrthoDB" id="9784823at2"/>
<dbReference type="InterPro" id="IPR002052">
    <property type="entry name" value="DNA_methylase_N6_adenine_CS"/>
</dbReference>
<name>Q0RFV7_FRAAA</name>
<sequence>MLGRKLTLPQLERHLYAAADILRGKMDASEFKEYIFGMLFLKRASDEFEVAEERVIAQLIAEGRSRADAEQRATARARYRDTLYVPEEARWARLRDQVHHNVGDELNKALLALEECNNTALEGVVQHIDFTRTVGQSRIPDRKLRDLIAHFNTVRLRNEDFEFPDLLGAAYEYLIGEFADSAGKKGGEFYTPRAVVRMMVALVDPKPKMEIYDPCSGSAGMLILARDWVAEHGGDPRDLRLAGQEYNGGVWSISKMNLLLHGIPDADIRNGDTLAEPMHVSGGELERFDRVLSNPPFSLNYSREGMERENRFRWGWAPEGGKKADLMFVQHMVAVLRANGVAATVMPHGVLFRGGTERDIRTALLNDDVIEAVIGLAPNLFYGTGIPACVLVLRAPGAKPAERAGKVLFINADAEFRAGRAQNYLMPEHVEKIVAAYREFTDIPGYAKVVTRDELRAGGDNLNIRRYADNAPPPEPQDVRAHLHGGVPRAEVTAKANLFAAHGFDPGAVFVDRDANYLNFADVTRDDLRRLVEEHPGVLTREREAAEALSAWWERNREVFDRLAAARGLRTTRTALLASFSAALTPIGLLDRFQVAGVFVRWWDAVQFDLRTLAANGYNGVLDGWVTTIITAAEDSKSKSDPFDHRLVRALLTDFLGELAEVEAQRAELDAKIKAGTAPANDGEEEDAGEESADIERLSPAELASSKRELTAVKRRHRELTREVVTRLEKARAELTTAEVQDLVLRLFLETLAEHLNGRVAIHLRQVAIAVENWWDKYAVSLRELEYVRAAATAQLADYLKDLEYE</sequence>
<dbReference type="SUPFAM" id="SSF53335">
    <property type="entry name" value="S-adenosyl-L-methionine-dependent methyltransferases"/>
    <property type="match status" value="1"/>
</dbReference>
<evidence type="ECO:0000256" key="8">
    <source>
        <dbReference type="SAM" id="MobiDB-lite"/>
    </source>
</evidence>
<evidence type="ECO:0000313" key="12">
    <source>
        <dbReference type="Proteomes" id="UP000000657"/>
    </source>
</evidence>
<dbReference type="GO" id="GO:0003677">
    <property type="term" value="F:DNA binding"/>
    <property type="evidence" value="ECO:0007669"/>
    <property type="project" value="InterPro"/>
</dbReference>
<dbReference type="Gene3D" id="3.40.50.150">
    <property type="entry name" value="Vaccinia Virus protein VP39"/>
    <property type="match status" value="1"/>
</dbReference>
<evidence type="ECO:0000256" key="7">
    <source>
        <dbReference type="ARBA" id="ARBA00047942"/>
    </source>
</evidence>
<evidence type="ECO:0000259" key="9">
    <source>
        <dbReference type="Pfam" id="PF02384"/>
    </source>
</evidence>
<dbReference type="EC" id="2.1.1.72" evidence="2"/>
<evidence type="ECO:0000256" key="4">
    <source>
        <dbReference type="ARBA" id="ARBA00022679"/>
    </source>
</evidence>
<protein>
    <recommendedName>
        <fullName evidence="2">site-specific DNA-methyltransferase (adenine-specific)</fullName>
        <ecNumber evidence="2">2.1.1.72</ecNumber>
    </recommendedName>
</protein>
<keyword evidence="6" id="KW-0680">Restriction system</keyword>
<dbReference type="GO" id="GO:0032259">
    <property type="term" value="P:methylation"/>
    <property type="evidence" value="ECO:0007669"/>
    <property type="project" value="UniProtKB-KW"/>
</dbReference>
<dbReference type="InterPro" id="IPR051537">
    <property type="entry name" value="DNA_Adenine_Mtase"/>
</dbReference>
<dbReference type="InterPro" id="IPR022749">
    <property type="entry name" value="D12N6_MeTrfase_N"/>
</dbReference>
<dbReference type="AlphaFoldDB" id="Q0RFV7"/>
<dbReference type="InterPro" id="IPR029063">
    <property type="entry name" value="SAM-dependent_MTases_sf"/>
</dbReference>
<evidence type="ECO:0000256" key="6">
    <source>
        <dbReference type="ARBA" id="ARBA00022747"/>
    </source>
</evidence>
<dbReference type="InterPro" id="IPR038333">
    <property type="entry name" value="T1MK-like_N_sf"/>
</dbReference>
<dbReference type="GO" id="GO:0008170">
    <property type="term" value="F:N-methyltransferase activity"/>
    <property type="evidence" value="ECO:0007669"/>
    <property type="project" value="InterPro"/>
</dbReference>
<dbReference type="GO" id="GO:0009007">
    <property type="term" value="F:site-specific DNA-methyltransferase (adenine-specific) activity"/>
    <property type="evidence" value="ECO:0007669"/>
    <property type="project" value="UniProtKB-EC"/>
</dbReference>
<evidence type="ECO:0000256" key="3">
    <source>
        <dbReference type="ARBA" id="ARBA00022603"/>
    </source>
</evidence>
<reference evidence="11 12" key="1">
    <citation type="journal article" date="2007" name="Genome Res.">
        <title>Genome characteristics of facultatively symbiotic Frankia sp. strains reflect host range and host plant biogeography.</title>
        <authorList>
            <person name="Normand P."/>
            <person name="Lapierre P."/>
            <person name="Tisa L.S."/>
            <person name="Gogarten J.P."/>
            <person name="Alloisio N."/>
            <person name="Bagnarol E."/>
            <person name="Bassi C.A."/>
            <person name="Berry A.M."/>
            <person name="Bickhart D.M."/>
            <person name="Choisne N."/>
            <person name="Couloux A."/>
            <person name="Cournoyer B."/>
            <person name="Cruveiller S."/>
            <person name="Daubin V."/>
            <person name="Demange N."/>
            <person name="Francino M.P."/>
            <person name="Goltsman E."/>
            <person name="Huang Y."/>
            <person name="Kopp O.R."/>
            <person name="Labarre L."/>
            <person name="Lapidus A."/>
            <person name="Lavire C."/>
            <person name="Marechal J."/>
            <person name="Martinez M."/>
            <person name="Mastronunzio J.E."/>
            <person name="Mullin B.C."/>
            <person name="Niemann J."/>
            <person name="Pujic P."/>
            <person name="Rawnsley T."/>
            <person name="Rouy Z."/>
            <person name="Schenowitz C."/>
            <person name="Sellstedt A."/>
            <person name="Tavares F."/>
            <person name="Tomkins J.P."/>
            <person name="Vallenet D."/>
            <person name="Valverde C."/>
            <person name="Wall L.G."/>
            <person name="Wang Y."/>
            <person name="Medigue C."/>
            <person name="Benson D.R."/>
        </authorList>
    </citation>
    <scope>NUCLEOTIDE SEQUENCE [LARGE SCALE GENOMIC DNA]</scope>
    <source>
        <strain evidence="12">DSM 45986 / CECT 9034 / ACN14a</strain>
    </source>
</reference>
<feature type="compositionally biased region" description="Acidic residues" evidence="8">
    <location>
        <begin position="682"/>
        <end position="693"/>
    </location>
</feature>
<dbReference type="PROSITE" id="PS00092">
    <property type="entry name" value="N6_MTASE"/>
    <property type="match status" value="1"/>
</dbReference>